<dbReference type="STRING" id="49451.A0A1J6IUU4"/>
<organism evidence="1 2">
    <name type="scientific">Nicotiana attenuata</name>
    <name type="common">Coyote tobacco</name>
    <dbReference type="NCBI Taxonomy" id="49451"/>
    <lineage>
        <taxon>Eukaryota</taxon>
        <taxon>Viridiplantae</taxon>
        <taxon>Streptophyta</taxon>
        <taxon>Embryophyta</taxon>
        <taxon>Tracheophyta</taxon>
        <taxon>Spermatophyta</taxon>
        <taxon>Magnoliopsida</taxon>
        <taxon>eudicotyledons</taxon>
        <taxon>Gunneridae</taxon>
        <taxon>Pentapetalae</taxon>
        <taxon>asterids</taxon>
        <taxon>lamiids</taxon>
        <taxon>Solanales</taxon>
        <taxon>Solanaceae</taxon>
        <taxon>Nicotianoideae</taxon>
        <taxon>Nicotianeae</taxon>
        <taxon>Nicotiana</taxon>
    </lineage>
</organism>
<evidence type="ECO:0000313" key="1">
    <source>
        <dbReference type="EMBL" id="OIT04368.1"/>
    </source>
</evidence>
<dbReference type="Gramene" id="OIT04368">
    <property type="protein sequence ID" value="OIT04368"/>
    <property type="gene ID" value="A4A49_18318"/>
</dbReference>
<dbReference type="PANTHER" id="PTHR36355:SF1">
    <property type="entry name" value="EXPRESSED PROTEIN"/>
    <property type="match status" value="1"/>
</dbReference>
<proteinExistence type="predicted"/>
<dbReference type="AlphaFoldDB" id="A0A1J6IUU4"/>
<dbReference type="EMBL" id="MJEQ01037185">
    <property type="protein sequence ID" value="OIT04368.1"/>
    <property type="molecule type" value="Genomic_DNA"/>
</dbReference>
<dbReference type="KEGG" id="nau:109223280"/>
<protein>
    <submittedName>
        <fullName evidence="1">Uncharacterized protein</fullName>
    </submittedName>
</protein>
<comment type="caution">
    <text evidence="1">The sequence shown here is derived from an EMBL/GenBank/DDBJ whole genome shotgun (WGS) entry which is preliminary data.</text>
</comment>
<dbReference type="OMA" id="GAIEKTW"/>
<accession>A0A1J6IUU4</accession>
<dbReference type="Proteomes" id="UP000187609">
    <property type="component" value="Unassembled WGS sequence"/>
</dbReference>
<dbReference type="PANTHER" id="PTHR36355">
    <property type="entry name" value="EXPRESSED PROTEIN"/>
    <property type="match status" value="1"/>
</dbReference>
<reference evidence="1" key="1">
    <citation type="submission" date="2016-11" db="EMBL/GenBank/DDBJ databases">
        <title>The genome of Nicotiana attenuata.</title>
        <authorList>
            <person name="Xu S."/>
            <person name="Brockmoeller T."/>
            <person name="Gaquerel E."/>
            <person name="Navarro A."/>
            <person name="Kuhl H."/>
            <person name="Gase K."/>
            <person name="Ling Z."/>
            <person name="Zhou W."/>
            <person name="Kreitzer C."/>
            <person name="Stanke M."/>
            <person name="Tang H."/>
            <person name="Lyons E."/>
            <person name="Pandey P."/>
            <person name="Pandey S.P."/>
            <person name="Timmermann B."/>
            <person name="Baldwin I.T."/>
        </authorList>
    </citation>
    <scope>NUCLEOTIDE SEQUENCE [LARGE SCALE GENOMIC DNA]</scope>
    <source>
        <strain evidence="1">UT</strain>
    </source>
</reference>
<name>A0A1J6IUU4_NICAT</name>
<sequence length="148" mass="16422">METKENAAAATATVQHVTKASSDQLLRKFAEMGSESEDKALAKKELRLAKRRKRIQPIANGSSTTTTTAAAAVLGERKSLLPPAGSQRSVALIRRLGIGKAKIRAKDFKNRSFLGTIEKTWRRTVEGASKVFIEKHYNRHKRLISDTY</sequence>
<evidence type="ECO:0000313" key="2">
    <source>
        <dbReference type="Proteomes" id="UP000187609"/>
    </source>
</evidence>
<dbReference type="OrthoDB" id="1731546at2759"/>
<gene>
    <name evidence="1" type="ORF">A4A49_18318</name>
</gene>
<keyword evidence="2" id="KW-1185">Reference proteome</keyword>